<feature type="compositionally biased region" description="Low complexity" evidence="1">
    <location>
        <begin position="170"/>
        <end position="185"/>
    </location>
</feature>
<reference evidence="2 3" key="1">
    <citation type="submission" date="2014-04" db="EMBL/GenBank/DDBJ databases">
        <authorList>
            <person name="Sibley D."/>
            <person name="Venepally P."/>
            <person name="Karamycheva S."/>
            <person name="Hadjithomas M."/>
            <person name="Khan A."/>
            <person name="Brunk B."/>
            <person name="Roos D."/>
            <person name="Caler E."/>
            <person name="Lorenzi H."/>
        </authorList>
    </citation>
    <scope>NUCLEOTIDE SEQUENCE [LARGE SCALE GENOMIC DNA]</scope>
    <source>
        <strain evidence="2 3">MAS</strain>
    </source>
</reference>
<comment type="caution">
    <text evidence="2">The sequence shown here is derived from an EMBL/GenBank/DDBJ whole genome shotgun (WGS) entry which is preliminary data.</text>
</comment>
<feature type="compositionally biased region" description="Low complexity" evidence="1">
    <location>
        <begin position="102"/>
        <end position="123"/>
    </location>
</feature>
<dbReference type="VEuPathDB" id="ToxoDB:TGMAS_415470"/>
<dbReference type="AlphaFoldDB" id="A0A086Q9Y4"/>
<gene>
    <name evidence="2" type="ORF">TGMAS_415470</name>
</gene>
<feature type="region of interest" description="Disordered" evidence="1">
    <location>
        <begin position="163"/>
        <end position="185"/>
    </location>
</feature>
<evidence type="ECO:0000256" key="1">
    <source>
        <dbReference type="SAM" id="MobiDB-lite"/>
    </source>
</evidence>
<dbReference type="EMBL" id="AEXC02001905">
    <property type="protein sequence ID" value="KFH09416.1"/>
    <property type="molecule type" value="Genomic_DNA"/>
</dbReference>
<feature type="region of interest" description="Disordered" evidence="1">
    <location>
        <begin position="48"/>
        <end position="126"/>
    </location>
</feature>
<feature type="region of interest" description="Disordered" evidence="1">
    <location>
        <begin position="265"/>
        <end position="284"/>
    </location>
</feature>
<accession>A0A086Q9Y4</accession>
<name>A0A086Q9Y4_TOXGO</name>
<protein>
    <submittedName>
        <fullName evidence="2">Putative AP2 domain transcription factor AP2IX-8</fullName>
    </submittedName>
</protein>
<sequence length="425" mass="43370">MADGREILKMFTIRKYGFRVAREMAIEWRNRRREKLRVESEQQQMLHLRHKAPAAKGTRDNAGGVAPSPAVPALDPVHAINTAPTPTGANPALQAETRRAASPSFSASTCSSNPSSPPNSSGPHQQNLRHLMVSATGTGFGACDPSGLSSPFMQVNIPCVGGQKMPPETPSASASSLSGYSNPLSSPHLASQSPLFLQAPSGGPAGVVSPLSQFPTGLGPTPQAAPGGSLGTPQGAASAGLSGAGNSASSMVGGSVGLSATASGSGAFLEPPDARSSLPAGYSRSVGGESAIDSGICEAPGALVCPGQQRGSLHSGLPCQLAASPGWKPAVSSNRRGDRRHVDAFRVPAVRSESGDLAVAPGSCARHCAKARGEPRRGWSLWVFSRLLPVSADFPLLFHVVPLSPDVPCGAVASSLDASVHTVAR</sequence>
<feature type="compositionally biased region" description="Low complexity" evidence="1">
    <location>
        <begin position="62"/>
        <end position="73"/>
    </location>
</feature>
<proteinExistence type="predicted"/>
<feature type="compositionally biased region" description="Low complexity" evidence="1">
    <location>
        <begin position="235"/>
        <end position="250"/>
    </location>
</feature>
<dbReference type="Proteomes" id="UP000028821">
    <property type="component" value="Unassembled WGS sequence"/>
</dbReference>
<evidence type="ECO:0000313" key="3">
    <source>
        <dbReference type="Proteomes" id="UP000028821"/>
    </source>
</evidence>
<feature type="region of interest" description="Disordered" evidence="1">
    <location>
        <begin position="207"/>
        <end position="250"/>
    </location>
</feature>
<evidence type="ECO:0000313" key="2">
    <source>
        <dbReference type="EMBL" id="KFH09416.1"/>
    </source>
</evidence>
<organism evidence="2 3">
    <name type="scientific">Toxoplasma gondii MAS</name>
    <dbReference type="NCBI Taxonomy" id="943118"/>
    <lineage>
        <taxon>Eukaryota</taxon>
        <taxon>Sar</taxon>
        <taxon>Alveolata</taxon>
        <taxon>Apicomplexa</taxon>
        <taxon>Conoidasida</taxon>
        <taxon>Coccidia</taxon>
        <taxon>Eucoccidiorida</taxon>
        <taxon>Eimeriorina</taxon>
        <taxon>Sarcocystidae</taxon>
        <taxon>Toxoplasma</taxon>
    </lineage>
</organism>